<dbReference type="OrthoDB" id="1929722at2759"/>
<dbReference type="AlphaFoldDB" id="A0A2P5EYD2"/>
<name>A0A2P5EYD2_TREOI</name>
<proteinExistence type="predicted"/>
<evidence type="ECO:0000313" key="2">
    <source>
        <dbReference type="EMBL" id="PON90555.1"/>
    </source>
</evidence>
<feature type="compositionally biased region" description="Polar residues" evidence="1">
    <location>
        <begin position="37"/>
        <end position="46"/>
    </location>
</feature>
<feature type="region of interest" description="Disordered" evidence="1">
    <location>
        <begin position="17"/>
        <end position="65"/>
    </location>
</feature>
<dbReference type="InParanoid" id="A0A2P5EYD2"/>
<dbReference type="Proteomes" id="UP000237000">
    <property type="component" value="Unassembled WGS sequence"/>
</dbReference>
<reference evidence="3" key="1">
    <citation type="submission" date="2016-06" db="EMBL/GenBank/DDBJ databases">
        <title>Parallel loss of symbiosis genes in relatives of nitrogen-fixing non-legume Parasponia.</title>
        <authorList>
            <person name="Van Velzen R."/>
            <person name="Holmer R."/>
            <person name="Bu F."/>
            <person name="Rutten L."/>
            <person name="Van Zeijl A."/>
            <person name="Liu W."/>
            <person name="Santuari L."/>
            <person name="Cao Q."/>
            <person name="Sharma T."/>
            <person name="Shen D."/>
            <person name="Roswanjaya Y."/>
            <person name="Wardhani T."/>
            <person name="Kalhor M.S."/>
            <person name="Jansen J."/>
            <person name="Van den Hoogen J."/>
            <person name="Gungor B."/>
            <person name="Hartog M."/>
            <person name="Hontelez J."/>
            <person name="Verver J."/>
            <person name="Yang W.-C."/>
            <person name="Schijlen E."/>
            <person name="Repin R."/>
            <person name="Schilthuizen M."/>
            <person name="Schranz E."/>
            <person name="Heidstra R."/>
            <person name="Miyata K."/>
            <person name="Fedorova E."/>
            <person name="Kohlen W."/>
            <person name="Bisseling T."/>
            <person name="Smit S."/>
            <person name="Geurts R."/>
        </authorList>
    </citation>
    <scope>NUCLEOTIDE SEQUENCE [LARGE SCALE GENOMIC DNA]</scope>
    <source>
        <strain evidence="3">cv. RG33-2</strain>
    </source>
</reference>
<feature type="compositionally biased region" description="Polar residues" evidence="1">
    <location>
        <begin position="20"/>
        <end position="30"/>
    </location>
</feature>
<accession>A0A2P5EYD2</accession>
<gene>
    <name evidence="2" type="ORF">TorRG33x02_136100</name>
</gene>
<evidence type="ECO:0000313" key="3">
    <source>
        <dbReference type="Proteomes" id="UP000237000"/>
    </source>
</evidence>
<dbReference type="PANTHER" id="PTHR38370">
    <property type="entry name" value="BETA-1,4-XYLOSIDASE"/>
    <property type="match status" value="1"/>
</dbReference>
<comment type="caution">
    <text evidence="2">The sequence shown here is derived from an EMBL/GenBank/DDBJ whole genome shotgun (WGS) entry which is preliminary data.</text>
</comment>
<sequence>MEGLIPYLLHALKKDRPKNSYRSLSDTSNRSYHRLLSGSTHNNLPDGSSHRRTRSEFQPPPPLHFLEHRSLSYNRGFPSPASMVAADRINGVDGGSYSNYQSYNLGVDHAASNNSGLSHRRKKVT</sequence>
<keyword evidence="3" id="KW-1185">Reference proteome</keyword>
<dbReference type="PANTHER" id="PTHR38370:SF1">
    <property type="entry name" value="BETA-1,4-XYLOSIDASE"/>
    <property type="match status" value="1"/>
</dbReference>
<evidence type="ECO:0000256" key="1">
    <source>
        <dbReference type="SAM" id="MobiDB-lite"/>
    </source>
</evidence>
<organism evidence="2 3">
    <name type="scientific">Trema orientale</name>
    <name type="common">Charcoal tree</name>
    <name type="synonym">Celtis orientalis</name>
    <dbReference type="NCBI Taxonomy" id="63057"/>
    <lineage>
        <taxon>Eukaryota</taxon>
        <taxon>Viridiplantae</taxon>
        <taxon>Streptophyta</taxon>
        <taxon>Embryophyta</taxon>
        <taxon>Tracheophyta</taxon>
        <taxon>Spermatophyta</taxon>
        <taxon>Magnoliopsida</taxon>
        <taxon>eudicotyledons</taxon>
        <taxon>Gunneridae</taxon>
        <taxon>Pentapetalae</taxon>
        <taxon>rosids</taxon>
        <taxon>fabids</taxon>
        <taxon>Rosales</taxon>
        <taxon>Cannabaceae</taxon>
        <taxon>Trema</taxon>
    </lineage>
</organism>
<dbReference type="EMBL" id="JXTC01000082">
    <property type="protein sequence ID" value="PON90555.1"/>
    <property type="molecule type" value="Genomic_DNA"/>
</dbReference>
<protein>
    <submittedName>
        <fullName evidence="2">Uncharacterized protein</fullName>
    </submittedName>
</protein>